<dbReference type="GO" id="GO:0070403">
    <property type="term" value="F:NAD+ binding"/>
    <property type="evidence" value="ECO:0007669"/>
    <property type="project" value="InterPro"/>
</dbReference>
<dbReference type="InterPro" id="IPR006108">
    <property type="entry name" value="3HC_DH_C"/>
</dbReference>
<dbReference type="CDD" id="cd00586">
    <property type="entry name" value="4HBT"/>
    <property type="match status" value="1"/>
</dbReference>
<sequence>MHERSDGSRAGAGPCQDGRKTVTGAVAILGAGVVGAGWAARFALMGWTVRVFDPDPEAAGRVAAVLDNARRALPGLSDRPLPAEGAVIQAATISQAVSGADWIQESVLERLDLKRTLYQKVQEHAADEAIIASSTAGFTPTALYGQSARRCQILVAHPFNPVYLLPLVELVVAEDTPGWALDRAHEVLRGIGMMPLPVRREIDGHIADRLMEAVWREALWLVHDGVATTAEIDDAVRMGFGLNWAQMGPFESALLAGGAAGVDEVVSRIGPGLDLPRTHLTEMPEATEALARTVAEQTGAQAGDRPLEELEQVRDKNLVAVLRALKWAGWGAGAHLRGFDARLDGGEIDLAGPIRTVARTVPLDWTDYNGHMTEPRYMQVFSDATDRMMELVGCDAAYVAGGASFFTAESHIRHLAEARVGDALRVESLCLGAGGRKMHLFHRLFSDGREIATGEALLVHVSLETRQASEPGPDVARRMSEIASAHATLPRPEGIGRAVGQKPG</sequence>
<dbReference type="SUPFAM" id="SSF48179">
    <property type="entry name" value="6-phosphogluconate dehydrogenase C-terminal domain-like"/>
    <property type="match status" value="1"/>
</dbReference>
<evidence type="ECO:0000313" key="5">
    <source>
        <dbReference type="Proteomes" id="UP000295484"/>
    </source>
</evidence>
<dbReference type="PANTHER" id="PTHR48075:SF5">
    <property type="entry name" value="3-HYDROXYBUTYRYL-COA DEHYDROGENASE"/>
    <property type="match status" value="1"/>
</dbReference>
<dbReference type="Gene3D" id="3.40.50.720">
    <property type="entry name" value="NAD(P)-binding Rossmann-like Domain"/>
    <property type="match status" value="1"/>
</dbReference>
<dbReference type="Proteomes" id="UP000295484">
    <property type="component" value="Unassembled WGS sequence"/>
</dbReference>
<dbReference type="SUPFAM" id="SSF54637">
    <property type="entry name" value="Thioesterase/thiol ester dehydrase-isomerase"/>
    <property type="match status" value="1"/>
</dbReference>
<evidence type="ECO:0000259" key="2">
    <source>
        <dbReference type="Pfam" id="PF00725"/>
    </source>
</evidence>
<comment type="caution">
    <text evidence="4">The sequence shown here is derived from an EMBL/GenBank/DDBJ whole genome shotgun (WGS) entry which is preliminary data.</text>
</comment>
<evidence type="ECO:0000256" key="1">
    <source>
        <dbReference type="ARBA" id="ARBA00023002"/>
    </source>
</evidence>
<keyword evidence="1" id="KW-0560">Oxidoreductase</keyword>
<dbReference type="Gene3D" id="1.10.1040.10">
    <property type="entry name" value="N-(1-d-carboxylethyl)-l-norvaline Dehydrogenase, domain 2"/>
    <property type="match status" value="1"/>
</dbReference>
<dbReference type="Pfam" id="PF13279">
    <property type="entry name" value="4HBT_2"/>
    <property type="match status" value="1"/>
</dbReference>
<accession>A0A4R8FWS4</accession>
<dbReference type="PANTHER" id="PTHR48075">
    <property type="entry name" value="3-HYDROXYACYL-COA DEHYDROGENASE FAMILY PROTEIN"/>
    <property type="match status" value="1"/>
</dbReference>
<dbReference type="GO" id="GO:0006631">
    <property type="term" value="P:fatty acid metabolic process"/>
    <property type="evidence" value="ECO:0007669"/>
    <property type="project" value="InterPro"/>
</dbReference>
<dbReference type="EMBL" id="SOEB01000011">
    <property type="protein sequence ID" value="TDX28532.1"/>
    <property type="molecule type" value="Genomic_DNA"/>
</dbReference>
<evidence type="ECO:0000259" key="3">
    <source>
        <dbReference type="Pfam" id="PF02737"/>
    </source>
</evidence>
<dbReference type="InterPro" id="IPR008927">
    <property type="entry name" value="6-PGluconate_DH-like_C_sf"/>
</dbReference>
<organism evidence="4 5">
    <name type="scientific">Rhodovulum visakhapatnamense</name>
    <dbReference type="NCBI Taxonomy" id="364297"/>
    <lineage>
        <taxon>Bacteria</taxon>
        <taxon>Pseudomonadati</taxon>
        <taxon>Pseudomonadota</taxon>
        <taxon>Alphaproteobacteria</taxon>
        <taxon>Rhodobacterales</taxon>
        <taxon>Paracoccaceae</taxon>
        <taxon>Rhodovulum</taxon>
    </lineage>
</organism>
<feature type="domain" description="3-hydroxyacyl-CoA dehydrogenase NAD binding" evidence="3">
    <location>
        <begin position="26"/>
        <end position="199"/>
    </location>
</feature>
<gene>
    <name evidence="4" type="ORF">EV657_11149</name>
</gene>
<dbReference type="InterPro" id="IPR013328">
    <property type="entry name" value="6PGD_dom2"/>
</dbReference>
<dbReference type="GO" id="GO:0016616">
    <property type="term" value="F:oxidoreductase activity, acting on the CH-OH group of donors, NAD or NADP as acceptor"/>
    <property type="evidence" value="ECO:0007669"/>
    <property type="project" value="InterPro"/>
</dbReference>
<proteinExistence type="predicted"/>
<protein>
    <submittedName>
        <fullName evidence="4">Carnitine 3-dehydrogenase</fullName>
    </submittedName>
</protein>
<evidence type="ECO:0000313" key="4">
    <source>
        <dbReference type="EMBL" id="TDX28532.1"/>
    </source>
</evidence>
<reference evidence="4 5" key="1">
    <citation type="submission" date="2019-03" db="EMBL/GenBank/DDBJ databases">
        <title>Genomic Encyclopedia of Type Strains, Phase IV (KMG-IV): sequencing the most valuable type-strain genomes for metagenomic binning, comparative biology and taxonomic classification.</title>
        <authorList>
            <person name="Goeker M."/>
        </authorList>
    </citation>
    <scope>NUCLEOTIDE SEQUENCE [LARGE SCALE GENOMIC DNA]</scope>
    <source>
        <strain evidence="4 5">JA181</strain>
    </source>
</reference>
<dbReference type="Pfam" id="PF02737">
    <property type="entry name" value="3HCDH_N"/>
    <property type="match status" value="1"/>
</dbReference>
<dbReference type="Gene3D" id="3.10.129.10">
    <property type="entry name" value="Hotdog Thioesterase"/>
    <property type="match status" value="1"/>
</dbReference>
<dbReference type="Pfam" id="PF00725">
    <property type="entry name" value="3HCDH"/>
    <property type="match status" value="1"/>
</dbReference>
<dbReference type="SUPFAM" id="SSF51735">
    <property type="entry name" value="NAD(P)-binding Rossmann-fold domains"/>
    <property type="match status" value="1"/>
</dbReference>
<feature type="domain" description="3-hydroxyacyl-CoA dehydrogenase C-terminal" evidence="2">
    <location>
        <begin position="204"/>
        <end position="258"/>
    </location>
</feature>
<dbReference type="InterPro" id="IPR036291">
    <property type="entry name" value="NAD(P)-bd_dom_sf"/>
</dbReference>
<dbReference type="AlphaFoldDB" id="A0A4R8FWS4"/>
<dbReference type="InterPro" id="IPR006176">
    <property type="entry name" value="3-OHacyl-CoA_DH_NAD-bd"/>
</dbReference>
<dbReference type="InterPro" id="IPR029069">
    <property type="entry name" value="HotDog_dom_sf"/>
</dbReference>
<dbReference type="NCBIfam" id="NF005716">
    <property type="entry name" value="PRK07531.1"/>
    <property type="match status" value="1"/>
</dbReference>
<name>A0A4R8FWS4_9RHOB</name>